<dbReference type="SFLD" id="SFLDS00003">
    <property type="entry name" value="Haloacid_Dehalogenase"/>
    <property type="match status" value="1"/>
</dbReference>
<feature type="transmembrane region" description="Helical" evidence="9">
    <location>
        <begin position="54"/>
        <end position="77"/>
    </location>
</feature>
<keyword evidence="2 9" id="KW-0812">Transmembrane</keyword>
<evidence type="ECO:0000313" key="12">
    <source>
        <dbReference type="Proteomes" id="UP000216998"/>
    </source>
</evidence>
<keyword evidence="5" id="KW-1278">Translocase</keyword>
<feature type="transmembrane region" description="Helical" evidence="9">
    <location>
        <begin position="679"/>
        <end position="699"/>
    </location>
</feature>
<feature type="transmembrane region" description="Helical" evidence="9">
    <location>
        <begin position="83"/>
        <end position="102"/>
    </location>
</feature>
<organism evidence="11 12">
    <name type="scientific">Niveispirillum lacus</name>
    <dbReference type="NCBI Taxonomy" id="1981099"/>
    <lineage>
        <taxon>Bacteria</taxon>
        <taxon>Pseudomonadati</taxon>
        <taxon>Pseudomonadota</taxon>
        <taxon>Alphaproteobacteria</taxon>
        <taxon>Rhodospirillales</taxon>
        <taxon>Azospirillaceae</taxon>
        <taxon>Niveispirillum</taxon>
    </lineage>
</organism>
<dbReference type="AlphaFoldDB" id="A0A255Z5H8"/>
<dbReference type="Pfam" id="PF00690">
    <property type="entry name" value="Cation_ATPase_N"/>
    <property type="match status" value="1"/>
</dbReference>
<dbReference type="InterPro" id="IPR036412">
    <property type="entry name" value="HAD-like_sf"/>
</dbReference>
<gene>
    <name evidence="11" type="ORF">CHU95_03870</name>
</gene>
<dbReference type="PRINTS" id="PR00119">
    <property type="entry name" value="CATATPASE"/>
</dbReference>
<dbReference type="InterPro" id="IPR059000">
    <property type="entry name" value="ATPase_P-type_domA"/>
</dbReference>
<proteinExistence type="predicted"/>
<dbReference type="GO" id="GO:0015662">
    <property type="term" value="F:P-type ion transporter activity"/>
    <property type="evidence" value="ECO:0007669"/>
    <property type="project" value="UniProtKB-ARBA"/>
</dbReference>
<dbReference type="Gene3D" id="3.40.1110.10">
    <property type="entry name" value="Calcium-transporting ATPase, cytoplasmic domain N"/>
    <property type="match status" value="2"/>
</dbReference>
<accession>A0A255Z5H8</accession>
<comment type="caution">
    <text evidence="11">The sequence shown here is derived from an EMBL/GenBank/DDBJ whole genome shotgun (WGS) entry which is preliminary data.</text>
</comment>
<dbReference type="PROSITE" id="PS00154">
    <property type="entry name" value="ATPASE_E1_E2"/>
    <property type="match status" value="1"/>
</dbReference>
<protein>
    <submittedName>
        <fullName evidence="11">ATPase</fullName>
    </submittedName>
</protein>
<evidence type="ECO:0000256" key="1">
    <source>
        <dbReference type="ARBA" id="ARBA00004141"/>
    </source>
</evidence>
<name>A0A255Z5H8_9PROT</name>
<evidence type="ECO:0000256" key="5">
    <source>
        <dbReference type="ARBA" id="ARBA00022967"/>
    </source>
</evidence>
<dbReference type="OrthoDB" id="391538at2"/>
<dbReference type="InterPro" id="IPR018303">
    <property type="entry name" value="ATPase_P-typ_P_site"/>
</dbReference>
<dbReference type="PRINTS" id="PR00120">
    <property type="entry name" value="HATPASE"/>
</dbReference>
<dbReference type="EMBL" id="NOXU01000021">
    <property type="protein sequence ID" value="OYQ36706.1"/>
    <property type="molecule type" value="Genomic_DNA"/>
</dbReference>
<evidence type="ECO:0000256" key="4">
    <source>
        <dbReference type="ARBA" id="ARBA00022840"/>
    </source>
</evidence>
<sequence length="871" mass="91898">MIGATDRADQGKVSMTHSTTSLPVGLTQTEATARITAEGPNELPRARRRSPLRIVFDVLREPMLALLLAGGVVYLLLGSREEALILLAFACLSVGITVVQEARTERVLEALRDLTSPRALVIRDGQRQRIAGRDVVRGDVIVLAEGDRVPADASLIVAQDLSADESLLTGEAVPVRKLAGTATAATPGGEDQPIVYSGSLIVRGTGIACVTATGTASAIGRIGTSLSLLETETPHLQLQMRRLVIAFAALGAAVSMAVVALYGLLRGGWLDGILAGIAVGMSMLPEEFPMVLAVFMAMGAWRISRMRVLTRRASAIETLGAASVLCTDKTGTLTENRMTIAELRLPDGAVAKVGTTLPEAFRELVAAGVMASAPEPYDPMEKAFHALAKNDLRPSGTLTSAARHLVRIYPLSPGLLAMSQAWAADNGWQIAAKGAPEAMAGLCRLNDATLARLTAQLDQMARSGLRVLGVASATHQGALPDDHRDFRFRFLGLVGLADPLRASVPDAVAQCRSAGIRVIMITGDYPATAQAIAAEAGLQGDRVITGPDLAAMTDAELAIAVKDTMIFARILPEQKLRIVTALKSAGCVVAMTGDGVNDAPSLKAAHIGIAMGGRGTDVAREAASIVLLDDDFGSIVTTVRLGRRIYDNLRKAMSFILAVHVPIAGLALMPLMFGLPILFGPMHIAFLEMVIDPVCSLVFEAETEEKGIMARLPRPPTEPLFSGPTIVWSLVQGLLVLAVTATILALAPGYGLTTDQVRGMTFAALVFAIVALILVNRSQSTSILTAITRPNRALAMVLPIVVAFLTVTLFWPSARKLFGFAALDPMYLAVPPLAGLTVLVMLELIKPIWGRAVQRGKAAGLTLPSGKSALY</sequence>
<dbReference type="SUPFAM" id="SSF81660">
    <property type="entry name" value="Metal cation-transporting ATPase, ATP-binding domain N"/>
    <property type="match status" value="1"/>
</dbReference>
<evidence type="ECO:0000256" key="8">
    <source>
        <dbReference type="SAM" id="MobiDB-lite"/>
    </source>
</evidence>
<feature type="transmembrane region" description="Helical" evidence="9">
    <location>
        <begin position="826"/>
        <end position="845"/>
    </location>
</feature>
<dbReference type="SUPFAM" id="SSF56784">
    <property type="entry name" value="HAD-like"/>
    <property type="match status" value="1"/>
</dbReference>
<dbReference type="InterPro" id="IPR023214">
    <property type="entry name" value="HAD_sf"/>
</dbReference>
<dbReference type="Pfam" id="PF00122">
    <property type="entry name" value="E1-E2_ATPase"/>
    <property type="match status" value="1"/>
</dbReference>
<evidence type="ECO:0000256" key="6">
    <source>
        <dbReference type="ARBA" id="ARBA00022989"/>
    </source>
</evidence>
<feature type="compositionally biased region" description="Basic and acidic residues" evidence="8">
    <location>
        <begin position="1"/>
        <end position="10"/>
    </location>
</feature>
<dbReference type="Gene3D" id="3.40.50.1000">
    <property type="entry name" value="HAD superfamily/HAD-like"/>
    <property type="match status" value="2"/>
</dbReference>
<dbReference type="InterPro" id="IPR023299">
    <property type="entry name" value="ATPase_P-typ_cyto_dom_N"/>
</dbReference>
<feature type="transmembrane region" description="Helical" evidence="9">
    <location>
        <begin position="757"/>
        <end position="775"/>
    </location>
</feature>
<dbReference type="Pfam" id="PF00689">
    <property type="entry name" value="Cation_ATPase_C"/>
    <property type="match status" value="1"/>
</dbReference>
<dbReference type="InterPro" id="IPR023298">
    <property type="entry name" value="ATPase_P-typ_TM_dom_sf"/>
</dbReference>
<dbReference type="Proteomes" id="UP000216998">
    <property type="component" value="Unassembled WGS sequence"/>
</dbReference>
<dbReference type="SUPFAM" id="SSF81665">
    <property type="entry name" value="Calcium ATPase, transmembrane domain M"/>
    <property type="match status" value="1"/>
</dbReference>
<dbReference type="GO" id="GO:0005524">
    <property type="term" value="F:ATP binding"/>
    <property type="evidence" value="ECO:0007669"/>
    <property type="project" value="UniProtKB-KW"/>
</dbReference>
<feature type="domain" description="Cation-transporting P-type ATPase N-terminal" evidence="10">
    <location>
        <begin position="16"/>
        <end position="79"/>
    </location>
</feature>
<evidence type="ECO:0000256" key="3">
    <source>
        <dbReference type="ARBA" id="ARBA00022741"/>
    </source>
</evidence>
<dbReference type="PANTHER" id="PTHR42861">
    <property type="entry name" value="CALCIUM-TRANSPORTING ATPASE"/>
    <property type="match status" value="1"/>
</dbReference>
<feature type="transmembrane region" description="Helical" evidence="9">
    <location>
        <begin position="796"/>
        <end position="814"/>
    </location>
</feature>
<feature type="transmembrane region" description="Helical" evidence="9">
    <location>
        <begin position="243"/>
        <end position="265"/>
    </location>
</feature>
<dbReference type="Pfam" id="PF00702">
    <property type="entry name" value="Hydrolase"/>
    <property type="match status" value="1"/>
</dbReference>
<dbReference type="Gene3D" id="2.70.150.10">
    <property type="entry name" value="Calcium-transporting ATPase, cytoplasmic transduction domain A"/>
    <property type="match status" value="1"/>
</dbReference>
<evidence type="ECO:0000256" key="7">
    <source>
        <dbReference type="ARBA" id="ARBA00023136"/>
    </source>
</evidence>
<dbReference type="SFLD" id="SFLDG00002">
    <property type="entry name" value="C1.7:_P-type_atpase_like"/>
    <property type="match status" value="1"/>
</dbReference>
<keyword evidence="3" id="KW-0547">Nucleotide-binding</keyword>
<evidence type="ECO:0000313" key="11">
    <source>
        <dbReference type="EMBL" id="OYQ36706.1"/>
    </source>
</evidence>
<dbReference type="InterPro" id="IPR044492">
    <property type="entry name" value="P_typ_ATPase_HD_dom"/>
</dbReference>
<dbReference type="GO" id="GO:0016887">
    <property type="term" value="F:ATP hydrolysis activity"/>
    <property type="evidence" value="ECO:0007669"/>
    <property type="project" value="InterPro"/>
</dbReference>
<evidence type="ECO:0000256" key="9">
    <source>
        <dbReference type="SAM" id="Phobius"/>
    </source>
</evidence>
<dbReference type="InterPro" id="IPR006068">
    <property type="entry name" value="ATPase_P-typ_cation-transptr_C"/>
</dbReference>
<keyword evidence="7 9" id="KW-0472">Membrane</keyword>
<evidence type="ECO:0000259" key="10">
    <source>
        <dbReference type="SMART" id="SM00831"/>
    </source>
</evidence>
<dbReference type="InterPro" id="IPR004014">
    <property type="entry name" value="ATPase_P-typ_cation-transptr_N"/>
</dbReference>
<dbReference type="SUPFAM" id="SSF81653">
    <property type="entry name" value="Calcium ATPase, transduction domain A"/>
    <property type="match status" value="1"/>
</dbReference>
<keyword evidence="4" id="KW-0067">ATP-binding</keyword>
<keyword evidence="12" id="KW-1185">Reference proteome</keyword>
<dbReference type="GO" id="GO:0016020">
    <property type="term" value="C:membrane"/>
    <property type="evidence" value="ECO:0007669"/>
    <property type="project" value="UniProtKB-SubCell"/>
</dbReference>
<comment type="subcellular location">
    <subcellularLocation>
        <location evidence="1">Membrane</location>
        <topology evidence="1">Multi-pass membrane protein</topology>
    </subcellularLocation>
</comment>
<dbReference type="NCBIfam" id="TIGR01494">
    <property type="entry name" value="ATPase_P-type"/>
    <property type="match status" value="2"/>
</dbReference>
<evidence type="ECO:0000256" key="2">
    <source>
        <dbReference type="ARBA" id="ARBA00022692"/>
    </source>
</evidence>
<feature type="compositionally biased region" description="Polar residues" evidence="8">
    <location>
        <begin position="13"/>
        <end position="22"/>
    </location>
</feature>
<dbReference type="SFLD" id="SFLDF00027">
    <property type="entry name" value="p-type_atpase"/>
    <property type="match status" value="1"/>
</dbReference>
<dbReference type="InterPro" id="IPR008250">
    <property type="entry name" value="ATPase_P-typ_transduc_dom_A_sf"/>
</dbReference>
<dbReference type="Gene3D" id="1.20.1110.10">
    <property type="entry name" value="Calcium-transporting ATPase, transmembrane domain"/>
    <property type="match status" value="2"/>
</dbReference>
<dbReference type="SMART" id="SM00831">
    <property type="entry name" value="Cation_ATPase_N"/>
    <property type="match status" value="1"/>
</dbReference>
<reference evidence="11 12" key="1">
    <citation type="submission" date="2017-07" db="EMBL/GenBank/DDBJ databases">
        <title>Niveispirillum cyanobacteriorum sp. nov., isolated from cyanobacterial aggregates in a eutrophic lake.</title>
        <authorList>
            <person name="Cai H."/>
        </authorList>
    </citation>
    <scope>NUCLEOTIDE SEQUENCE [LARGE SCALE GENOMIC DNA]</scope>
    <source>
        <strain evidence="12">TH1-14</strain>
    </source>
</reference>
<feature type="transmembrane region" description="Helical" evidence="9">
    <location>
        <begin position="720"/>
        <end position="745"/>
    </location>
</feature>
<dbReference type="InterPro" id="IPR001757">
    <property type="entry name" value="P_typ_ATPase"/>
</dbReference>
<keyword evidence="6 9" id="KW-1133">Transmembrane helix</keyword>
<feature type="region of interest" description="Disordered" evidence="8">
    <location>
        <begin position="1"/>
        <end position="22"/>
    </location>
</feature>
<feature type="transmembrane region" description="Helical" evidence="9">
    <location>
        <begin position="652"/>
        <end position="673"/>
    </location>
</feature>